<dbReference type="EMBL" id="GDRN01099760">
    <property type="protein sequence ID" value="JAI58716.1"/>
    <property type="molecule type" value="Transcribed_RNA"/>
</dbReference>
<dbReference type="PANTHER" id="PTHR20921:SF0">
    <property type="entry name" value="TRANSMEMBRANE PROTEIN 222"/>
    <property type="match status" value="1"/>
</dbReference>
<evidence type="ECO:0000256" key="1">
    <source>
        <dbReference type="SAM" id="Phobius"/>
    </source>
</evidence>
<reference evidence="2" key="1">
    <citation type="submission" date="2015-09" db="EMBL/GenBank/DDBJ databases">
        <title>Scylla olivacea transcriptome.</title>
        <authorList>
            <person name="Ikhwanuddin M."/>
        </authorList>
    </citation>
    <scope>NUCLEOTIDE SEQUENCE</scope>
</reference>
<keyword evidence="1" id="KW-0812">Transmembrane</keyword>
<sequence length="176" mass="20044">MSESTSPPESPVIIGKMDHRHHRYPCCIVWTPLPLLTWFLPFIGHMGIAYTSGVIRDFAGPYFVSEDNMAFGWPTKYWMLDPYRAHGGPAAFDNSIQLASQEYQGRMHNLFCDNCHSHVAMALNLMHYDGSSHWNMVKLCFLMLIHGKYVSFMGFIKTWLPFLFIAGGIVALVLLV</sequence>
<accession>A0A0P4VXT5</accession>
<feature type="transmembrane region" description="Helical" evidence="1">
    <location>
        <begin position="158"/>
        <end position="175"/>
    </location>
</feature>
<protein>
    <recommendedName>
        <fullName evidence="3">Transmembrane protein 222</fullName>
    </recommendedName>
</protein>
<dbReference type="AlphaFoldDB" id="A0A0P4VXT5"/>
<organism evidence="2">
    <name type="scientific">Scylla olivacea</name>
    <name type="common">Orange mud crab</name>
    <name type="synonym">Cancer olivacea</name>
    <dbReference type="NCBI Taxonomy" id="85551"/>
    <lineage>
        <taxon>Eukaryota</taxon>
        <taxon>Metazoa</taxon>
        <taxon>Ecdysozoa</taxon>
        <taxon>Arthropoda</taxon>
        <taxon>Crustacea</taxon>
        <taxon>Multicrustacea</taxon>
        <taxon>Malacostraca</taxon>
        <taxon>Eumalacostraca</taxon>
        <taxon>Eucarida</taxon>
        <taxon>Decapoda</taxon>
        <taxon>Pleocyemata</taxon>
        <taxon>Brachyura</taxon>
        <taxon>Eubrachyura</taxon>
        <taxon>Portunoidea</taxon>
        <taxon>Portunidae</taxon>
        <taxon>Portuninae</taxon>
        <taxon>Scylla</taxon>
    </lineage>
</organism>
<keyword evidence="1" id="KW-1133">Transmembrane helix</keyword>
<evidence type="ECO:0000313" key="2">
    <source>
        <dbReference type="EMBL" id="JAI58716.1"/>
    </source>
</evidence>
<dbReference type="PANTHER" id="PTHR20921">
    <property type="entry name" value="TRANSMEMBRANE PROTEIN 222"/>
    <property type="match status" value="1"/>
</dbReference>
<evidence type="ECO:0008006" key="3">
    <source>
        <dbReference type="Google" id="ProtNLM"/>
    </source>
</evidence>
<name>A0A0P4VXT5_SCYOL</name>
<dbReference type="InterPro" id="IPR008496">
    <property type="entry name" value="TMEM222/RTE1"/>
</dbReference>
<proteinExistence type="predicted"/>
<keyword evidence="1" id="KW-0472">Membrane</keyword>
<dbReference type="Pfam" id="PF05608">
    <property type="entry name" value="RTE1"/>
    <property type="match status" value="2"/>
</dbReference>